<evidence type="ECO:0000313" key="2">
    <source>
        <dbReference type="Proteomes" id="UP000001299"/>
    </source>
</evidence>
<dbReference type="Gene3D" id="3.30.500.20">
    <property type="entry name" value="BH3703-like domains"/>
    <property type="match status" value="1"/>
</dbReference>
<dbReference type="KEGG" id="bpb:bpr_II352"/>
<reference evidence="1 2" key="1">
    <citation type="journal article" date="2010" name="PLoS ONE">
        <title>The glycobiome of the rumen bacterium Butyrivibrio proteoclasticus B316(T) highlights adaptation to a polysaccharide-rich environment.</title>
        <authorList>
            <person name="Kelly W.J."/>
            <person name="Leahy S.C."/>
            <person name="Altermann E."/>
            <person name="Yeoman C.J."/>
            <person name="Dunne J.C."/>
            <person name="Kong Z."/>
            <person name="Pacheco D.M."/>
            <person name="Li D."/>
            <person name="Noel S.J."/>
            <person name="Moon C.D."/>
            <person name="Cookson A.L."/>
            <person name="Attwood G.T."/>
        </authorList>
    </citation>
    <scope>NUCLEOTIDE SEQUENCE [LARGE SCALE GENOMIC DNA]</scope>
    <source>
        <strain evidence="2">ATCC 51982 / DSM 14932 / B316</strain>
        <plasmid evidence="2">Plasmid pCY360</plasmid>
    </source>
</reference>
<dbReference type="EMBL" id="CP001812">
    <property type="protein sequence ID" value="ADL36289.1"/>
    <property type="molecule type" value="Genomic_DNA"/>
</dbReference>
<dbReference type="AlphaFoldDB" id="E0S4F7"/>
<dbReference type="InterPro" id="IPR006728">
    <property type="entry name" value="YezG-like"/>
</dbReference>
<accession>E0S4F7</accession>
<proteinExistence type="predicted"/>
<dbReference type="Pfam" id="PF04634">
    <property type="entry name" value="YezG-like"/>
    <property type="match status" value="1"/>
</dbReference>
<sequence>MKNKIYQKIFEKISIYLPKEWLKIVFFAGYTEGSYSIKFFVKNNKHDYVDCFALPGISKTELIKLFMDIDKILSADRKDQGWSIFTMIIDNTGKIEVEFEYDEHSEDLITYEENWREKYLKQIRNKLVKIIYLNTWKTEIAVYKDVNEEHVVTYYLMPTDNTKPELLQTLGFQKNESKKWILQLDSPDNYNLTWDDVIDVEEINGILAIICEKDGLLSVNPAFGGSGMTLDSYYMALGTYGDFGDYVQIICPCGESWYFNQRKIPYGAKYEVPCDKCGTLIMRKKV</sequence>
<dbReference type="RefSeq" id="WP_013282938.1">
    <property type="nucleotide sequence ID" value="NC_014389.1"/>
</dbReference>
<keyword evidence="1" id="KW-0614">Plasmid</keyword>
<geneLocation type="plasmid" evidence="1 2">
    <name>pCY360</name>
</geneLocation>
<dbReference type="InterPro" id="IPR036170">
    <property type="entry name" value="YezG-like_sf"/>
</dbReference>
<gene>
    <name evidence="1" type="ordered locus">bpr_II352</name>
</gene>
<evidence type="ECO:0000313" key="1">
    <source>
        <dbReference type="EMBL" id="ADL36289.1"/>
    </source>
</evidence>
<dbReference type="HOGENOM" id="CLU_972115_0_0_9"/>
<organism evidence="1 2">
    <name type="scientific">Butyrivibrio proteoclasticus (strain ATCC 51982 / DSM 14932 / B316)</name>
    <name type="common">Clostridium proteoclasticum</name>
    <dbReference type="NCBI Taxonomy" id="515622"/>
    <lineage>
        <taxon>Bacteria</taxon>
        <taxon>Bacillati</taxon>
        <taxon>Bacillota</taxon>
        <taxon>Clostridia</taxon>
        <taxon>Lachnospirales</taxon>
        <taxon>Lachnospiraceae</taxon>
        <taxon>Butyrivibrio</taxon>
    </lineage>
</organism>
<dbReference type="Proteomes" id="UP000001299">
    <property type="component" value="Plasmid pCY360"/>
</dbReference>
<protein>
    <submittedName>
        <fullName evidence="1">Uncharacterized protein</fullName>
    </submittedName>
</protein>
<name>E0S4F7_BUTPB</name>
<dbReference type="SUPFAM" id="SSF160424">
    <property type="entry name" value="BH3703-like"/>
    <property type="match status" value="1"/>
</dbReference>
<keyword evidence="2" id="KW-1185">Reference proteome</keyword>